<accession>A0ABT5BGR7</accession>
<proteinExistence type="predicted"/>
<feature type="compositionally biased region" description="Low complexity" evidence="6">
    <location>
        <begin position="23"/>
        <end position="95"/>
    </location>
</feature>
<evidence type="ECO:0000256" key="5">
    <source>
        <dbReference type="ARBA" id="ARBA00023136"/>
    </source>
</evidence>
<dbReference type="Proteomes" id="UP001217838">
    <property type="component" value="Unassembled WGS sequence"/>
</dbReference>
<dbReference type="InterPro" id="IPR045232">
    <property type="entry name" value="FAM234"/>
</dbReference>
<evidence type="ECO:0000256" key="1">
    <source>
        <dbReference type="ARBA" id="ARBA00004167"/>
    </source>
</evidence>
<keyword evidence="8" id="KW-1185">Reference proteome</keyword>
<comment type="subcellular location">
    <subcellularLocation>
        <location evidence="1">Membrane</location>
        <topology evidence="1">Single-pass membrane protein</topology>
    </subcellularLocation>
</comment>
<keyword evidence="3" id="KW-0732">Signal</keyword>
<evidence type="ECO:0000256" key="3">
    <source>
        <dbReference type="ARBA" id="ARBA00022729"/>
    </source>
</evidence>
<dbReference type="RefSeq" id="WP_272003617.1">
    <property type="nucleotide sequence ID" value="NZ_JAQNDN010000019.1"/>
</dbReference>
<keyword evidence="4" id="KW-1133">Transmembrane helix</keyword>
<keyword evidence="2" id="KW-0812">Transmembrane</keyword>
<name>A0ABT5BGR7_9BACT</name>
<dbReference type="EMBL" id="JAQNDN010000019">
    <property type="protein sequence ID" value="MDC0672232.1"/>
    <property type="molecule type" value="Genomic_DNA"/>
</dbReference>
<dbReference type="Pfam" id="PF13517">
    <property type="entry name" value="FG-GAP_3"/>
    <property type="match status" value="1"/>
</dbReference>
<dbReference type="InterPro" id="IPR013517">
    <property type="entry name" value="FG-GAP"/>
</dbReference>
<sequence length="531" mass="54262">MRATSMFLGLAAAVAACGDDSSDSSQSDSTSLTLATTSDSAPTSTPTSGQTDSATEADAGTASDSATTSTTALPTTGQASFTGTSETGDTSTGTTDDPDTGAVDFCTPPPEGPAEDVPLNDACDVGLQTGTFNPVIEWKYGSAPYFYGPPVVGQVIDTNNSGGIDSQDLPHVFIYETGKVVALRGDGSGVAWVTAKADYGYEGSLALGDLEGDGWPEIITARYSHVCALDGRTGAEKWCADVPAGTSCPYSYNNPSIADMDGDGVAEVVLGSAVLSATGVLLGAGTLGHGGSTSGQSDLSAVVDLDADGVLEVVTGNAAYDMHGNILWQNGEVDGTVAVADFDLDGQGEIVKTYGGGIYGMESDGTHVWGPVNYGSLLGAAAIDDLDGDGTPELVVAGQNNLVALEWGGAVIWTAPVSDSSGAAGPVLFDFEKDGYPEVLYADEVAIRFFSGLDGTLKFQSMEHSSATAFETPVVVDIDGDNHVEIVLGHGGGNAQIGSVTVYGDADNSWPPGRKIWNQHSYHITNVIHLS</sequence>
<dbReference type="SUPFAM" id="SSF69318">
    <property type="entry name" value="Integrin alpha N-terminal domain"/>
    <property type="match status" value="1"/>
</dbReference>
<dbReference type="InterPro" id="IPR028994">
    <property type="entry name" value="Integrin_alpha_N"/>
</dbReference>
<reference evidence="7 8" key="1">
    <citation type="submission" date="2022-11" db="EMBL/GenBank/DDBJ databases">
        <title>Minimal conservation of predation-associated metabolite biosynthetic gene clusters underscores biosynthetic potential of Myxococcota including descriptions for ten novel species: Archangium lansinium sp. nov., Myxococcus landrumus sp. nov., Nannocystis bai.</title>
        <authorList>
            <person name="Ahearne A."/>
            <person name="Stevens C."/>
            <person name="Dowd S."/>
        </authorList>
    </citation>
    <scope>NUCLEOTIDE SEQUENCE [LARGE SCALE GENOMIC DNA]</scope>
    <source>
        <strain evidence="7 8">NCELM</strain>
    </source>
</reference>
<protein>
    <submittedName>
        <fullName evidence="7">FG-GAP-like repeat-containing protein</fullName>
    </submittedName>
</protein>
<evidence type="ECO:0000313" key="8">
    <source>
        <dbReference type="Proteomes" id="UP001217838"/>
    </source>
</evidence>
<evidence type="ECO:0000256" key="4">
    <source>
        <dbReference type="ARBA" id="ARBA00022989"/>
    </source>
</evidence>
<evidence type="ECO:0000256" key="2">
    <source>
        <dbReference type="ARBA" id="ARBA00022692"/>
    </source>
</evidence>
<dbReference type="PROSITE" id="PS51257">
    <property type="entry name" value="PROKAR_LIPOPROTEIN"/>
    <property type="match status" value="1"/>
</dbReference>
<evidence type="ECO:0000256" key="6">
    <source>
        <dbReference type="SAM" id="MobiDB-lite"/>
    </source>
</evidence>
<gene>
    <name evidence="7" type="ORF">POL58_31075</name>
</gene>
<dbReference type="PANTHER" id="PTHR21419:SF30">
    <property type="entry name" value="IG-LIKE DOMAIN-CONTAINING PROTEIN"/>
    <property type="match status" value="1"/>
</dbReference>
<keyword evidence="5" id="KW-0472">Membrane</keyword>
<feature type="region of interest" description="Disordered" evidence="6">
    <location>
        <begin position="16"/>
        <end position="117"/>
    </location>
</feature>
<dbReference type="PANTHER" id="PTHR21419">
    <property type="match status" value="1"/>
</dbReference>
<comment type="caution">
    <text evidence="7">The sequence shown here is derived from an EMBL/GenBank/DDBJ whole genome shotgun (WGS) entry which is preliminary data.</text>
</comment>
<organism evidence="7 8">
    <name type="scientific">Nannocystis radixulma</name>
    <dbReference type="NCBI Taxonomy" id="2995305"/>
    <lineage>
        <taxon>Bacteria</taxon>
        <taxon>Pseudomonadati</taxon>
        <taxon>Myxococcota</taxon>
        <taxon>Polyangia</taxon>
        <taxon>Nannocystales</taxon>
        <taxon>Nannocystaceae</taxon>
        <taxon>Nannocystis</taxon>
    </lineage>
</organism>
<evidence type="ECO:0000313" key="7">
    <source>
        <dbReference type="EMBL" id="MDC0672232.1"/>
    </source>
</evidence>